<evidence type="ECO:0008006" key="9">
    <source>
        <dbReference type="Google" id="ProtNLM"/>
    </source>
</evidence>
<evidence type="ECO:0000313" key="8">
    <source>
        <dbReference type="Proteomes" id="UP000014680"/>
    </source>
</evidence>
<comment type="subcellular location">
    <subcellularLocation>
        <location evidence="1">Membrane</location>
        <topology evidence="1">Single-pass membrane protein</topology>
    </subcellularLocation>
</comment>
<dbReference type="Proteomes" id="UP000014680">
    <property type="component" value="Unassembled WGS sequence"/>
</dbReference>
<gene>
    <name evidence="7" type="ORF">EIN_222750</name>
</gene>
<dbReference type="SUPFAM" id="SSF50998">
    <property type="entry name" value="Quinoprotein alcohol dehydrogenase-like"/>
    <property type="match status" value="1"/>
</dbReference>
<dbReference type="Gene3D" id="2.130.10.10">
    <property type="entry name" value="YVTN repeat-like/Quinoprotein amine dehydrogenase"/>
    <property type="match status" value="1"/>
</dbReference>
<dbReference type="InterPro" id="IPR011047">
    <property type="entry name" value="Quinoprotein_ADH-like_sf"/>
</dbReference>
<feature type="chain" id="PRO_5012520099" description="ER membrane protein complex subunit 1" evidence="6">
    <location>
        <begin position="16"/>
        <end position="852"/>
    </location>
</feature>
<evidence type="ECO:0000256" key="1">
    <source>
        <dbReference type="ARBA" id="ARBA00004167"/>
    </source>
</evidence>
<dbReference type="AlphaFoldDB" id="A0A0A1U231"/>
<dbReference type="GeneID" id="14887248"/>
<sequence length="852" mass="96228">MRLLLFVAILLTAEAKDKIKDKTKDNAQKTPDLPDGVDEVKTKYSEPVNTHEHKAMDMLLEKSNQAIHDIPIVRWTQSITGHATIVSEPIVMDFNHDGRKEVIFPTQSHYMEAIDVNTGNKVPGFPVIVEDSGFVSKAIRYQEGDEEFSIVSAANGFIYFVNKKGSYNKTKTIKIPPVYVPANWDEGLDTKSKCIIENLNKQVISPLFSDDLFTKKDEINKRWQVLKERHTQHHKDVKYNPEEYKDDPFFQTQLTEEGRRSLAELFHNAACSKDELDDHNDCYHAAIYDNYAGLDGNFNYARLRSHILSDPQLVDTKDGKRLVVPVTYYIKQTPDVDKSGKKIEKMLNDKRYCVSAICILDPQNGKIISLTTLDLTVMNTKESAALLGGFEVFGDKGYPEKIVVGNSAGRVHMLSLQDGKIIKQDGWPLQVGPMMGKVVVEDVQRSGDLSIVTADVNGNVVCFNLLGKVIWETNVGGPVLQNIEVVKTVLVKKIAMLFIATSNGMIHCLDGINGKNIDIFPITVGQSSIIGPLGVFVDGDEITITVSSASGKYSFLKFRTIVGNLERDLGIYKTLDIKKKLFGYDSKILQAQVNSKFLLYTGSHAIDIDDVAYSKPVIIYRNIDSMANRELFKASKIYKKIGWDKMSWETRVAEVQKQKEKQKKHELIMDTELNNEMVKSYIFGTKGGIAMCVDERRSRMNLERTSNVRGVYVTSTTVVKNEVVFVILYEEFGDKPFRVLFEGSDGTKFEVGGEEMEHHRLGKDQASNGLYYSFVVDIPPKPQIMSFVISAYNSHGLKAETTVEFPIHADFYRYIPEAIIIPFFVFCITVVYLLSDYWKLKVDVEVEKQNSE</sequence>
<dbReference type="KEGG" id="eiv:EIN_222750"/>
<evidence type="ECO:0000256" key="2">
    <source>
        <dbReference type="ARBA" id="ARBA00022692"/>
    </source>
</evidence>
<keyword evidence="3 5" id="KW-1133">Transmembrane helix</keyword>
<accession>A0A0A1U231</accession>
<keyword evidence="6" id="KW-0732">Signal</keyword>
<feature type="transmembrane region" description="Helical" evidence="5">
    <location>
        <begin position="814"/>
        <end position="834"/>
    </location>
</feature>
<dbReference type="InterPro" id="IPR045232">
    <property type="entry name" value="FAM234"/>
</dbReference>
<dbReference type="RefSeq" id="XP_004254883.1">
    <property type="nucleotide sequence ID" value="XM_004254835.1"/>
</dbReference>
<evidence type="ECO:0000256" key="3">
    <source>
        <dbReference type="ARBA" id="ARBA00022989"/>
    </source>
</evidence>
<evidence type="ECO:0000256" key="4">
    <source>
        <dbReference type="ARBA" id="ARBA00023136"/>
    </source>
</evidence>
<dbReference type="OrthoDB" id="408177at2759"/>
<keyword evidence="2 5" id="KW-0812">Transmembrane</keyword>
<proteinExistence type="predicted"/>
<protein>
    <recommendedName>
        <fullName evidence="9">ER membrane protein complex subunit 1</fullName>
    </recommendedName>
</protein>
<reference evidence="7 8" key="1">
    <citation type="submission" date="2012-10" db="EMBL/GenBank/DDBJ databases">
        <authorList>
            <person name="Zafar N."/>
            <person name="Inman J."/>
            <person name="Hall N."/>
            <person name="Lorenzi H."/>
            <person name="Caler E."/>
        </authorList>
    </citation>
    <scope>NUCLEOTIDE SEQUENCE [LARGE SCALE GENOMIC DNA]</scope>
    <source>
        <strain evidence="7 8">IP1</strain>
    </source>
</reference>
<dbReference type="InterPro" id="IPR015943">
    <property type="entry name" value="WD40/YVTN_repeat-like_dom_sf"/>
</dbReference>
<organism evidence="7 8">
    <name type="scientific">Entamoeba invadens IP1</name>
    <dbReference type="NCBI Taxonomy" id="370355"/>
    <lineage>
        <taxon>Eukaryota</taxon>
        <taxon>Amoebozoa</taxon>
        <taxon>Evosea</taxon>
        <taxon>Archamoebae</taxon>
        <taxon>Mastigamoebida</taxon>
        <taxon>Entamoebidae</taxon>
        <taxon>Entamoeba</taxon>
    </lineage>
</organism>
<keyword evidence="8" id="KW-1185">Reference proteome</keyword>
<dbReference type="PANTHER" id="PTHR21419">
    <property type="match status" value="1"/>
</dbReference>
<dbReference type="PANTHER" id="PTHR21419:SF23">
    <property type="entry name" value="PROTEIN DEFECTIVE IN EXINE FORMATION 1"/>
    <property type="match status" value="1"/>
</dbReference>
<evidence type="ECO:0000313" key="7">
    <source>
        <dbReference type="EMBL" id="ELP88112.1"/>
    </source>
</evidence>
<evidence type="ECO:0000256" key="5">
    <source>
        <dbReference type="SAM" id="Phobius"/>
    </source>
</evidence>
<evidence type="ECO:0000256" key="6">
    <source>
        <dbReference type="SAM" id="SignalP"/>
    </source>
</evidence>
<dbReference type="VEuPathDB" id="AmoebaDB:EIN_222750"/>
<keyword evidence="4 5" id="KW-0472">Membrane</keyword>
<dbReference type="EMBL" id="KB206756">
    <property type="protein sequence ID" value="ELP88112.1"/>
    <property type="molecule type" value="Genomic_DNA"/>
</dbReference>
<dbReference type="OMA" id="YCVSAIC"/>
<dbReference type="GO" id="GO:0016020">
    <property type="term" value="C:membrane"/>
    <property type="evidence" value="ECO:0007669"/>
    <property type="project" value="UniProtKB-SubCell"/>
</dbReference>
<feature type="signal peptide" evidence="6">
    <location>
        <begin position="1"/>
        <end position="15"/>
    </location>
</feature>
<name>A0A0A1U231_ENTIV</name>